<organism evidence="4 5">
    <name type="scientific">Microlunatus capsulatus</name>
    <dbReference type="NCBI Taxonomy" id="99117"/>
    <lineage>
        <taxon>Bacteria</taxon>
        <taxon>Bacillati</taxon>
        <taxon>Actinomycetota</taxon>
        <taxon>Actinomycetes</taxon>
        <taxon>Propionibacteriales</taxon>
        <taxon>Propionibacteriaceae</taxon>
        <taxon>Microlunatus</taxon>
    </lineage>
</organism>
<keyword evidence="2" id="KW-0732">Signal</keyword>
<evidence type="ECO:0000313" key="4">
    <source>
        <dbReference type="EMBL" id="MBP2417464.1"/>
    </source>
</evidence>
<dbReference type="InterPro" id="IPR007329">
    <property type="entry name" value="FMN-bd"/>
</dbReference>
<evidence type="ECO:0000259" key="3">
    <source>
        <dbReference type="SMART" id="SM00900"/>
    </source>
</evidence>
<dbReference type="Gene3D" id="3.90.1010.20">
    <property type="match status" value="1"/>
</dbReference>
<evidence type="ECO:0000256" key="2">
    <source>
        <dbReference type="SAM" id="SignalP"/>
    </source>
</evidence>
<feature type="signal peptide" evidence="2">
    <location>
        <begin position="1"/>
        <end position="29"/>
    </location>
</feature>
<gene>
    <name evidence="4" type="ORF">JOF54_002386</name>
</gene>
<keyword evidence="5" id="KW-1185">Reference proteome</keyword>
<sequence length="172" mass="17141">MRRIVLWLAATVTVVVLLFSYHTSTDAPAATPPAATASSTPGGSSSATAGAGAPPAPGTSPTTTAPSSPPASGSPSTASGGGGTYTGDVAQTRWGPVQVEITAADGRLTAVQVVEYPTENPRDQEINARAIPTLVDETLSAQSAEIDMVSGATVTSEGYLQSLQSALDQAGI</sequence>
<proteinExistence type="predicted"/>
<accession>A0ABS4Z923</accession>
<evidence type="ECO:0000313" key="5">
    <source>
        <dbReference type="Proteomes" id="UP000758168"/>
    </source>
</evidence>
<dbReference type="Proteomes" id="UP000758168">
    <property type="component" value="Unassembled WGS sequence"/>
</dbReference>
<dbReference type="EMBL" id="JAGIOB010000001">
    <property type="protein sequence ID" value="MBP2417464.1"/>
    <property type="molecule type" value="Genomic_DNA"/>
</dbReference>
<reference evidence="4 5" key="1">
    <citation type="submission" date="2021-03" db="EMBL/GenBank/DDBJ databases">
        <title>Sequencing the genomes of 1000 actinobacteria strains.</title>
        <authorList>
            <person name="Klenk H.-P."/>
        </authorList>
    </citation>
    <scope>NUCLEOTIDE SEQUENCE [LARGE SCALE GENOMIC DNA]</scope>
    <source>
        <strain evidence="4 5">DSM 12936</strain>
    </source>
</reference>
<dbReference type="RefSeq" id="WP_210056043.1">
    <property type="nucleotide sequence ID" value="NZ_BAAAMH010000003.1"/>
</dbReference>
<protein>
    <submittedName>
        <fullName evidence="4">Uncharacterized protein with FMN-binding domain</fullName>
    </submittedName>
</protein>
<feature type="compositionally biased region" description="Low complexity" evidence="1">
    <location>
        <begin position="27"/>
        <end position="78"/>
    </location>
</feature>
<dbReference type="Pfam" id="PF04205">
    <property type="entry name" value="FMN_bind"/>
    <property type="match status" value="1"/>
</dbReference>
<feature type="region of interest" description="Disordered" evidence="1">
    <location>
        <begin position="26"/>
        <end position="89"/>
    </location>
</feature>
<evidence type="ECO:0000256" key="1">
    <source>
        <dbReference type="SAM" id="MobiDB-lite"/>
    </source>
</evidence>
<feature type="chain" id="PRO_5045324008" evidence="2">
    <location>
        <begin position="30"/>
        <end position="172"/>
    </location>
</feature>
<dbReference type="SMART" id="SM00900">
    <property type="entry name" value="FMN_bind"/>
    <property type="match status" value="1"/>
</dbReference>
<feature type="domain" description="FMN-binding" evidence="3">
    <location>
        <begin position="92"/>
        <end position="170"/>
    </location>
</feature>
<comment type="caution">
    <text evidence="4">The sequence shown here is derived from an EMBL/GenBank/DDBJ whole genome shotgun (WGS) entry which is preliminary data.</text>
</comment>
<name>A0ABS4Z923_9ACTN</name>